<dbReference type="AlphaFoldDB" id="A0A401YJY6"/>
<evidence type="ECO:0008006" key="4">
    <source>
        <dbReference type="Google" id="ProtNLM"/>
    </source>
</evidence>
<dbReference type="Pfam" id="PF09852">
    <property type="entry name" value="DUF2079"/>
    <property type="match status" value="2"/>
</dbReference>
<feature type="transmembrane region" description="Helical" evidence="1">
    <location>
        <begin position="352"/>
        <end position="369"/>
    </location>
</feature>
<reference evidence="2 3" key="1">
    <citation type="submission" date="2018-12" db="EMBL/GenBank/DDBJ databases">
        <title>Draft genome sequence of Embleya hyalina NBRC 13850T.</title>
        <authorList>
            <person name="Komaki H."/>
            <person name="Hosoyama A."/>
            <person name="Kimura A."/>
            <person name="Ichikawa N."/>
            <person name="Tamura T."/>
        </authorList>
    </citation>
    <scope>NUCLEOTIDE SEQUENCE [LARGE SCALE GENOMIC DNA]</scope>
    <source>
        <strain evidence="2 3">NBRC 13850</strain>
    </source>
</reference>
<keyword evidence="1" id="KW-0472">Membrane</keyword>
<protein>
    <recommendedName>
        <fullName evidence="4">DUF2079 domain-containing protein</fullName>
    </recommendedName>
</protein>
<dbReference type="InterPro" id="IPR018650">
    <property type="entry name" value="STSV1_Orf64"/>
</dbReference>
<dbReference type="Proteomes" id="UP000286931">
    <property type="component" value="Unassembled WGS sequence"/>
</dbReference>
<keyword evidence="1" id="KW-0812">Transmembrane</keyword>
<name>A0A401YJY6_9ACTN</name>
<comment type="caution">
    <text evidence="2">The sequence shown here is derived from an EMBL/GenBank/DDBJ whole genome shotgun (WGS) entry which is preliminary data.</text>
</comment>
<feature type="transmembrane region" description="Helical" evidence="1">
    <location>
        <begin position="136"/>
        <end position="156"/>
    </location>
</feature>
<feature type="transmembrane region" description="Helical" evidence="1">
    <location>
        <begin position="312"/>
        <end position="332"/>
    </location>
</feature>
<accession>A0A401YJY6</accession>
<proteinExistence type="predicted"/>
<keyword evidence="3" id="KW-1185">Reference proteome</keyword>
<feature type="transmembrane region" description="Helical" evidence="1">
    <location>
        <begin position="53"/>
        <end position="72"/>
    </location>
</feature>
<evidence type="ECO:0000313" key="3">
    <source>
        <dbReference type="Proteomes" id="UP000286931"/>
    </source>
</evidence>
<gene>
    <name evidence="2" type="ORF">EHYA_02566</name>
</gene>
<feature type="transmembrane region" description="Helical" evidence="1">
    <location>
        <begin position="163"/>
        <end position="181"/>
    </location>
</feature>
<feature type="transmembrane region" description="Helical" evidence="1">
    <location>
        <begin position="187"/>
        <end position="207"/>
    </location>
</feature>
<evidence type="ECO:0000256" key="1">
    <source>
        <dbReference type="SAM" id="Phobius"/>
    </source>
</evidence>
<keyword evidence="1" id="KW-1133">Transmembrane helix</keyword>
<dbReference type="EMBL" id="BIFH01000016">
    <property type="protein sequence ID" value="GCD94897.1"/>
    <property type="molecule type" value="Genomic_DNA"/>
</dbReference>
<feature type="transmembrane region" description="Helical" evidence="1">
    <location>
        <begin position="381"/>
        <end position="400"/>
    </location>
</feature>
<feature type="transmembrane region" description="Helical" evidence="1">
    <location>
        <begin position="256"/>
        <end position="276"/>
    </location>
</feature>
<organism evidence="2 3">
    <name type="scientific">Embleya hyalina</name>
    <dbReference type="NCBI Taxonomy" id="516124"/>
    <lineage>
        <taxon>Bacteria</taxon>
        <taxon>Bacillati</taxon>
        <taxon>Actinomycetota</taxon>
        <taxon>Actinomycetes</taxon>
        <taxon>Kitasatosporales</taxon>
        <taxon>Streptomycetaceae</taxon>
        <taxon>Embleya</taxon>
    </lineage>
</organism>
<sequence>MPKPCRRAAVTGSLPSLRWVSEYTTAVGPPLPSRVRHDPRRPDRGAPAIPARFVSRALPLLLAGCAGALYAAHGVRRQHRLETTGFDLGIFEQVVRSYAHGRAPVADLKGAGYNVFGDHFHPILALLAPVYRMFPAAETLLVAQALLVGLSVLPVTRTAVRRCGVAGGTALGVAYALSWGLQSLLRFDFHEVAFAVPLLAFALAALVEGRLRAAVVWSVPLVLVKEDLGVTVAVIGLLVARRAAHAPEPDRAAVRYGFALAVFGLVVAALVVGVVLPAANPDGGYPYWDSFTGGPPDTPGPGARVERQLHTVWLLLLVTGGAAVRSPVALVALPTLGWRFLSDVPPHWGTHFHYSATLMPVLFLALIDARPRLRTARRRVVRGYARVLPVGCLLVAVLLVRDFPFRDLARADFWRTDPRYAAARHMVDLVPEGVPVSATNHLAPQLTSRNVVSLLPDPRIRPRWVFADTWAGGFPVSVAEQNAYLGRLRAAGCGQVGEELGFVVLRCDPPGPAPAAGTGGVRAYRAGTRVK</sequence>
<evidence type="ECO:0000313" key="2">
    <source>
        <dbReference type="EMBL" id="GCD94897.1"/>
    </source>
</evidence>